<dbReference type="Proteomes" id="UP000031668">
    <property type="component" value="Unassembled WGS sequence"/>
</dbReference>
<dbReference type="OMA" id="NCIDEIH"/>
<comment type="subcellular location">
    <subcellularLocation>
        <location evidence="1">Cytoplasm</location>
    </subcellularLocation>
</comment>
<dbReference type="AlphaFoldDB" id="A0A0C2I5P3"/>
<name>A0A0C2I5P3_THEKT</name>
<sequence>MGKVQAYPSDEVCEKINAIVEKRRMEGAKEKDVSFSSISTMLLELGLRVYEAQMERKESGFNQMAFNRALLESIVKTQFSVNKVLGIECLSPHVKDDPRWQWKGMVQNIQEDVHEVMQRFFPDDENNDEE</sequence>
<accession>A0A0C2I5P3</accession>
<proteinExistence type="inferred from homology"/>
<reference evidence="8 9" key="1">
    <citation type="journal article" date="2014" name="Genome Biol. Evol.">
        <title>The genome of the myxosporean Thelohanellus kitauei shows adaptations to nutrient acquisition within its fish host.</title>
        <authorList>
            <person name="Yang Y."/>
            <person name="Xiong J."/>
            <person name="Zhou Z."/>
            <person name="Huo F."/>
            <person name="Miao W."/>
            <person name="Ran C."/>
            <person name="Liu Y."/>
            <person name="Zhang J."/>
            <person name="Feng J."/>
            <person name="Wang M."/>
            <person name="Wang M."/>
            <person name="Wang L."/>
            <person name="Yao B."/>
        </authorList>
    </citation>
    <scope>NUCLEOTIDE SEQUENCE [LARGE SCALE GENOMIC DNA]</scope>
    <source>
        <strain evidence="8">Wuqing</strain>
    </source>
</reference>
<evidence type="ECO:0000256" key="5">
    <source>
        <dbReference type="ARBA" id="ARBA00022971"/>
    </source>
</evidence>
<keyword evidence="5" id="KW-0184">Conjugation</keyword>
<keyword evidence="9" id="KW-1185">Reference proteome</keyword>
<dbReference type="InterPro" id="IPR007925">
    <property type="entry name" value="TRelaxosome_TraM"/>
</dbReference>
<dbReference type="NCBIfam" id="NF010267">
    <property type="entry name" value="PRK13713.1"/>
    <property type="match status" value="1"/>
</dbReference>
<comment type="caution">
    <text evidence="8">The sequence shown here is derived from an EMBL/GenBank/DDBJ whole genome shotgun (WGS) entry which is preliminary data.</text>
</comment>
<evidence type="ECO:0000256" key="2">
    <source>
        <dbReference type="ARBA" id="ARBA00008859"/>
    </source>
</evidence>
<dbReference type="GO" id="GO:0003677">
    <property type="term" value="F:DNA binding"/>
    <property type="evidence" value="ECO:0007669"/>
    <property type="project" value="InterPro"/>
</dbReference>
<keyword evidence="6" id="KW-0805">Transcription regulation</keyword>
<keyword evidence="7" id="KW-0804">Transcription</keyword>
<evidence type="ECO:0000256" key="6">
    <source>
        <dbReference type="ARBA" id="ARBA00023015"/>
    </source>
</evidence>
<dbReference type="SUPFAM" id="SSF47729">
    <property type="entry name" value="IHF-like DNA-binding proteins"/>
    <property type="match status" value="1"/>
</dbReference>
<comment type="similarity">
    <text evidence="2">Belongs to the relaxosome TraM family.</text>
</comment>
<dbReference type="SUPFAM" id="SSF140581">
    <property type="entry name" value="TraM-like"/>
    <property type="match status" value="1"/>
</dbReference>
<dbReference type="GO" id="GO:0005737">
    <property type="term" value="C:cytoplasm"/>
    <property type="evidence" value="ECO:0007669"/>
    <property type="project" value="UniProtKB-SubCell"/>
</dbReference>
<protein>
    <recommendedName>
        <fullName evidence="3">Relaxosome protein TraM</fullName>
    </recommendedName>
</protein>
<evidence type="ECO:0000256" key="1">
    <source>
        <dbReference type="ARBA" id="ARBA00004496"/>
    </source>
</evidence>
<evidence type="ECO:0000313" key="9">
    <source>
        <dbReference type="Proteomes" id="UP000031668"/>
    </source>
</evidence>
<dbReference type="Gene3D" id="1.10.287.2320">
    <property type="match status" value="1"/>
</dbReference>
<dbReference type="CDD" id="cd14804">
    <property type="entry name" value="Tra_M"/>
    <property type="match status" value="1"/>
</dbReference>
<keyword evidence="4" id="KW-0963">Cytoplasm</keyword>
<evidence type="ECO:0000256" key="4">
    <source>
        <dbReference type="ARBA" id="ARBA00022490"/>
    </source>
</evidence>
<dbReference type="InterPro" id="IPR010992">
    <property type="entry name" value="IHF-like_DNA-bd_dom_sf"/>
</dbReference>
<evidence type="ECO:0000313" key="8">
    <source>
        <dbReference type="EMBL" id="KII60458.1"/>
    </source>
</evidence>
<dbReference type="InterPro" id="IPR042073">
    <property type="entry name" value="TraM_DNA-bd"/>
</dbReference>
<dbReference type="Gene3D" id="1.10.10.450">
    <property type="entry name" value="TraM protein, DNA-binding"/>
    <property type="match status" value="1"/>
</dbReference>
<dbReference type="EMBL" id="JWZT01005615">
    <property type="protein sequence ID" value="KII60458.1"/>
    <property type="molecule type" value="Genomic_DNA"/>
</dbReference>
<evidence type="ECO:0000256" key="7">
    <source>
        <dbReference type="ARBA" id="ARBA00023163"/>
    </source>
</evidence>
<evidence type="ECO:0000256" key="3">
    <source>
        <dbReference type="ARBA" id="ARBA00020534"/>
    </source>
</evidence>
<organism evidence="8 9">
    <name type="scientific">Thelohanellus kitauei</name>
    <name type="common">Myxosporean</name>
    <dbReference type="NCBI Taxonomy" id="669202"/>
    <lineage>
        <taxon>Eukaryota</taxon>
        <taxon>Metazoa</taxon>
        <taxon>Cnidaria</taxon>
        <taxon>Myxozoa</taxon>
        <taxon>Myxosporea</taxon>
        <taxon>Bivalvulida</taxon>
        <taxon>Platysporina</taxon>
        <taxon>Myxobolidae</taxon>
        <taxon>Thelohanellus</taxon>
    </lineage>
</organism>
<gene>
    <name evidence="8" type="ORF">RF11_11440</name>
</gene>
<dbReference type="Pfam" id="PF05261">
    <property type="entry name" value="Tra_M"/>
    <property type="match status" value="1"/>
</dbReference>